<dbReference type="InterPro" id="IPR012334">
    <property type="entry name" value="Pectin_lyas_fold"/>
</dbReference>
<evidence type="ECO:0000256" key="9">
    <source>
        <dbReference type="PROSITE-ProRule" id="PRU10040"/>
    </source>
</evidence>
<sequence>MQPLLLCLLPVIAILIGFSGAAAAQCIGSGSDNIEPTRTIVVDQNGRGNFKTIQGAIDSVPPGNNKWVKIVINAGTYREQVLITKDQQCIYLKGKGRMVTTITFDANHLTDKSATFSSFPNNVIVQGITFKNSYNRFWSLEDARQKVKPAVAARVYGDKSLFYECGFVGFQDTLFDVMNRHYYKSCYIEGSVDFIFGDGQSYFTDCVINATVGSNPYGLMMGYVTAQGRASAADPGGFVFKGGVVYGGGKLYLGRAYGPYSRVIFYGTTLSAAVTPEGWGAWSNQGKEGNIFYSEIGCGGKGSDKSKRVPWMKKLKEAQFQKMFGVSTFIDHDGWLAKHPHHIEPVRTIVVDQNGHGDFTTIQEAILSVPSRNNEWVKIEINAGTYKEQVEISYDRGCIFLKGKGREATTIEFNASDQTDTSSTFTSNPDNVVVQGITFKNSYNRFWSLSDPGKEWKPAVAARVLGDRSLFYECGFVGFQDTLFDAINRHYYKSCYIEGAVDFIFGMAQSYFDDCVINATVGSNPFGLMMGYVTAQGRSSEADPSGFVFRGGVLYGGGKLYLGRAYGPYSRVIFYGTNLSATVTPEGWDAWTYRGNEENFFYSEVGCGGNGSNKSKRVPWMKKLNNAQFEEIFGVSSFINKDGWLMENPLANTIRFP</sequence>
<dbReference type="GO" id="GO:0042545">
    <property type="term" value="P:cell wall modification"/>
    <property type="evidence" value="ECO:0007669"/>
    <property type="project" value="UniProtKB-UniRule"/>
</dbReference>
<keyword evidence="13" id="KW-1185">Reference proteome</keyword>
<protein>
    <recommendedName>
        <fullName evidence="3 10">Pectinesterase</fullName>
        <ecNumber evidence="3 10">3.1.1.11</ecNumber>
    </recommendedName>
</protein>
<reference evidence="12 13" key="1">
    <citation type="journal article" date="2023" name="Hortic Res">
        <title>Pangenome of water caltrop reveals structural variations and asymmetric subgenome divergence after allopolyploidization.</title>
        <authorList>
            <person name="Zhang X."/>
            <person name="Chen Y."/>
            <person name="Wang L."/>
            <person name="Yuan Y."/>
            <person name="Fang M."/>
            <person name="Shi L."/>
            <person name="Lu R."/>
            <person name="Comes H.P."/>
            <person name="Ma Y."/>
            <person name="Chen Y."/>
            <person name="Huang G."/>
            <person name="Zhou Y."/>
            <person name="Zheng Z."/>
            <person name="Qiu Y."/>
        </authorList>
    </citation>
    <scope>NUCLEOTIDE SEQUENCE [LARGE SCALE GENOMIC DNA]</scope>
    <source>
        <strain evidence="12">F231</strain>
    </source>
</reference>
<evidence type="ECO:0000313" key="12">
    <source>
        <dbReference type="EMBL" id="KAK4778436.1"/>
    </source>
</evidence>
<dbReference type="EMBL" id="JAXQNO010000017">
    <property type="protein sequence ID" value="KAK4778436.1"/>
    <property type="molecule type" value="Genomic_DNA"/>
</dbReference>
<evidence type="ECO:0000313" key="13">
    <source>
        <dbReference type="Proteomes" id="UP001346149"/>
    </source>
</evidence>
<keyword evidence="4 10" id="KW-0378">Hydrolase</keyword>
<evidence type="ECO:0000256" key="1">
    <source>
        <dbReference type="ARBA" id="ARBA00005184"/>
    </source>
</evidence>
<evidence type="ECO:0000256" key="6">
    <source>
        <dbReference type="ARBA" id="ARBA00023180"/>
    </source>
</evidence>
<evidence type="ECO:0000256" key="2">
    <source>
        <dbReference type="ARBA" id="ARBA00008891"/>
    </source>
</evidence>
<comment type="similarity">
    <text evidence="2">Belongs to the pectinesterase family.</text>
</comment>
<gene>
    <name evidence="12" type="ORF">SAY86_005964</name>
</gene>
<evidence type="ECO:0000259" key="11">
    <source>
        <dbReference type="Pfam" id="PF01095"/>
    </source>
</evidence>
<name>A0AAN7L3R5_TRANT</name>
<keyword evidence="5 10" id="KW-0063">Aspartyl esterase</keyword>
<dbReference type="GO" id="GO:0030599">
    <property type="term" value="F:pectinesterase activity"/>
    <property type="evidence" value="ECO:0007669"/>
    <property type="project" value="UniProtKB-UniRule"/>
</dbReference>
<evidence type="ECO:0000256" key="8">
    <source>
        <dbReference type="ARBA" id="ARBA00057335"/>
    </source>
</evidence>
<dbReference type="PROSITE" id="PS00503">
    <property type="entry name" value="PECTINESTERASE_2"/>
    <property type="match status" value="2"/>
</dbReference>
<evidence type="ECO:0000256" key="3">
    <source>
        <dbReference type="ARBA" id="ARBA00013229"/>
    </source>
</evidence>
<dbReference type="InterPro" id="IPR033131">
    <property type="entry name" value="Pectinesterase_Asp_AS"/>
</dbReference>
<dbReference type="Proteomes" id="UP001346149">
    <property type="component" value="Unassembled WGS sequence"/>
</dbReference>
<evidence type="ECO:0000256" key="4">
    <source>
        <dbReference type="ARBA" id="ARBA00022801"/>
    </source>
</evidence>
<dbReference type="GO" id="GO:0045490">
    <property type="term" value="P:pectin catabolic process"/>
    <property type="evidence" value="ECO:0007669"/>
    <property type="project" value="UniProtKB-UniRule"/>
</dbReference>
<comment type="function">
    <text evidence="8">Acts in the modification of cell walls via demethylesterification of cell wall pectin.</text>
</comment>
<dbReference type="InterPro" id="IPR011050">
    <property type="entry name" value="Pectin_lyase_fold/virulence"/>
</dbReference>
<feature type="active site" evidence="9">
    <location>
        <position position="193"/>
    </location>
</feature>
<dbReference type="SUPFAM" id="SSF51126">
    <property type="entry name" value="Pectin lyase-like"/>
    <property type="match status" value="2"/>
</dbReference>
<keyword evidence="10" id="KW-0732">Signal</keyword>
<keyword evidence="6" id="KW-0325">Glycoprotein</keyword>
<dbReference type="FunFam" id="2.160.20.10:FF:000013">
    <property type="entry name" value="Pectinesterase"/>
    <property type="match status" value="2"/>
</dbReference>
<dbReference type="Gene3D" id="2.160.20.10">
    <property type="entry name" value="Single-stranded right-handed beta-helix, Pectin lyase-like"/>
    <property type="match status" value="2"/>
</dbReference>
<evidence type="ECO:0000256" key="5">
    <source>
        <dbReference type="ARBA" id="ARBA00023085"/>
    </source>
</evidence>
<feature type="domain" description="Pectinesterase catalytic" evidence="11">
    <location>
        <begin position="40"/>
        <end position="332"/>
    </location>
</feature>
<accession>A0AAN7L3R5</accession>
<proteinExistence type="inferred from homology"/>
<feature type="domain" description="Pectinesterase catalytic" evidence="11">
    <location>
        <begin position="349"/>
        <end position="641"/>
    </location>
</feature>
<organism evidence="12 13">
    <name type="scientific">Trapa natans</name>
    <name type="common">Water chestnut</name>
    <dbReference type="NCBI Taxonomy" id="22666"/>
    <lineage>
        <taxon>Eukaryota</taxon>
        <taxon>Viridiplantae</taxon>
        <taxon>Streptophyta</taxon>
        <taxon>Embryophyta</taxon>
        <taxon>Tracheophyta</taxon>
        <taxon>Spermatophyta</taxon>
        <taxon>Magnoliopsida</taxon>
        <taxon>eudicotyledons</taxon>
        <taxon>Gunneridae</taxon>
        <taxon>Pentapetalae</taxon>
        <taxon>rosids</taxon>
        <taxon>malvids</taxon>
        <taxon>Myrtales</taxon>
        <taxon>Lythraceae</taxon>
        <taxon>Trapa</taxon>
    </lineage>
</organism>
<feature type="chain" id="PRO_5042668727" description="Pectinesterase" evidence="10">
    <location>
        <begin position="24"/>
        <end position="657"/>
    </location>
</feature>
<feature type="active site" evidence="9">
    <location>
        <position position="502"/>
    </location>
</feature>
<dbReference type="AlphaFoldDB" id="A0AAN7L3R5"/>
<dbReference type="PANTHER" id="PTHR31321:SF120">
    <property type="entry name" value="PECTINESTERASE 52-RELATED"/>
    <property type="match status" value="1"/>
</dbReference>
<comment type="caution">
    <text evidence="12">The sequence shown here is derived from an EMBL/GenBank/DDBJ whole genome shotgun (WGS) entry which is preliminary data.</text>
</comment>
<dbReference type="Pfam" id="PF01095">
    <property type="entry name" value="Pectinesterase"/>
    <property type="match status" value="2"/>
</dbReference>
<feature type="signal peptide" evidence="10">
    <location>
        <begin position="1"/>
        <end position="23"/>
    </location>
</feature>
<dbReference type="PANTHER" id="PTHR31321">
    <property type="entry name" value="ACYL-COA THIOESTER HYDROLASE YBHC-RELATED"/>
    <property type="match status" value="1"/>
</dbReference>
<dbReference type="InterPro" id="IPR000070">
    <property type="entry name" value="Pectinesterase_cat"/>
</dbReference>
<comment type="catalytic activity">
    <reaction evidence="7 10">
        <text>[(1-&gt;4)-alpha-D-galacturonosyl methyl ester](n) + n H2O = [(1-&gt;4)-alpha-D-galacturonosyl](n) + n methanol + n H(+)</text>
        <dbReference type="Rhea" id="RHEA:22380"/>
        <dbReference type="Rhea" id="RHEA-COMP:14570"/>
        <dbReference type="Rhea" id="RHEA-COMP:14573"/>
        <dbReference type="ChEBI" id="CHEBI:15377"/>
        <dbReference type="ChEBI" id="CHEBI:15378"/>
        <dbReference type="ChEBI" id="CHEBI:17790"/>
        <dbReference type="ChEBI" id="CHEBI:140522"/>
        <dbReference type="ChEBI" id="CHEBI:140523"/>
        <dbReference type="EC" id="3.1.1.11"/>
    </reaction>
</comment>
<dbReference type="EC" id="3.1.1.11" evidence="3 10"/>
<comment type="pathway">
    <text evidence="1 10">Glycan metabolism; pectin degradation; 2-dehydro-3-deoxy-D-gluconate from pectin: step 1/5.</text>
</comment>
<evidence type="ECO:0000256" key="10">
    <source>
        <dbReference type="RuleBase" id="RU000589"/>
    </source>
</evidence>
<evidence type="ECO:0000256" key="7">
    <source>
        <dbReference type="ARBA" id="ARBA00047928"/>
    </source>
</evidence>